<reference evidence="1 2" key="2">
    <citation type="submission" date="2020-03" db="EMBL/GenBank/DDBJ databases">
        <authorList>
            <person name="Ichikawa N."/>
            <person name="Kimura A."/>
            <person name="Kitahashi Y."/>
            <person name="Uohara A."/>
        </authorList>
    </citation>
    <scope>NUCLEOTIDE SEQUENCE [LARGE SCALE GENOMIC DNA]</scope>
    <source>
        <strain evidence="1 2">NBRC 108639</strain>
    </source>
</reference>
<name>A0A6V8KV30_9ACTN</name>
<reference evidence="1 2" key="1">
    <citation type="submission" date="2020-03" db="EMBL/GenBank/DDBJ databases">
        <title>Whole genome shotgun sequence of Phytohabitans houttuyneae NBRC 108639.</title>
        <authorList>
            <person name="Komaki H."/>
            <person name="Tamura T."/>
        </authorList>
    </citation>
    <scope>NUCLEOTIDE SEQUENCE [LARGE SCALE GENOMIC DNA]</scope>
    <source>
        <strain evidence="1 2">NBRC 108639</strain>
    </source>
</reference>
<proteinExistence type="predicted"/>
<dbReference type="Pfam" id="PF20116">
    <property type="entry name" value="DUF6506"/>
    <property type="match status" value="2"/>
</dbReference>
<keyword evidence="2" id="KW-1185">Reference proteome</keyword>
<gene>
    <name evidence="1" type="ORF">Phou_104310</name>
</gene>
<dbReference type="InterPro" id="IPR045441">
    <property type="entry name" value="DUF6506"/>
</dbReference>
<evidence type="ECO:0000313" key="2">
    <source>
        <dbReference type="Proteomes" id="UP000482800"/>
    </source>
</evidence>
<dbReference type="RefSeq" id="WP_173071985.1">
    <property type="nucleotide sequence ID" value="NZ_BAABGO010000002.1"/>
</dbReference>
<evidence type="ECO:0000313" key="1">
    <source>
        <dbReference type="EMBL" id="GFJ86251.1"/>
    </source>
</evidence>
<dbReference type="Proteomes" id="UP000482800">
    <property type="component" value="Unassembled WGS sequence"/>
</dbReference>
<accession>A0A6V8KV30</accession>
<protein>
    <submittedName>
        <fullName evidence="1">Uncharacterized protein</fullName>
    </submittedName>
</protein>
<organism evidence="1 2">
    <name type="scientific">Phytohabitans houttuyneae</name>
    <dbReference type="NCBI Taxonomy" id="1076126"/>
    <lineage>
        <taxon>Bacteria</taxon>
        <taxon>Bacillati</taxon>
        <taxon>Actinomycetota</taxon>
        <taxon>Actinomycetes</taxon>
        <taxon>Micromonosporales</taxon>
        <taxon>Micromonosporaceae</taxon>
    </lineage>
</organism>
<dbReference type="AlphaFoldDB" id="A0A6V8KV30"/>
<sequence>MTESFDEAFLFLHPAADPAADRIVHEHGGARTLLAWAPDAPAAARLAAELADRGVRLIELYRGFGLPEAALVIEAVGGRAPVGVASSALGATRPDARSWATVYTDDEAAADGVHVVREHRDGSRTTVVGAPEATMPAVVAALVRSGVEVVEICGGTPLTTAARVAAATGGDAVVGLVSWPFESIEDAAAFKAAFEARTR</sequence>
<dbReference type="EMBL" id="BLPF01000005">
    <property type="protein sequence ID" value="GFJ86251.1"/>
    <property type="molecule type" value="Genomic_DNA"/>
</dbReference>
<comment type="caution">
    <text evidence="1">The sequence shown here is derived from an EMBL/GenBank/DDBJ whole genome shotgun (WGS) entry which is preliminary data.</text>
</comment>